<evidence type="ECO:0000313" key="9">
    <source>
        <dbReference type="EMBL" id="OAV62860.1"/>
    </source>
</evidence>
<feature type="transmembrane region" description="Helical" evidence="7">
    <location>
        <begin position="363"/>
        <end position="380"/>
    </location>
</feature>
<dbReference type="EMBL" id="LXEY01000007">
    <property type="protein sequence ID" value="OAV62860.1"/>
    <property type="molecule type" value="Genomic_DNA"/>
</dbReference>
<evidence type="ECO:0000256" key="7">
    <source>
        <dbReference type="SAM" id="Phobius"/>
    </source>
</evidence>
<keyword evidence="3" id="KW-0997">Cell inner membrane</keyword>
<evidence type="ECO:0000256" key="4">
    <source>
        <dbReference type="ARBA" id="ARBA00022692"/>
    </source>
</evidence>
<dbReference type="InterPro" id="IPR010656">
    <property type="entry name" value="DctM"/>
</dbReference>
<protein>
    <recommendedName>
        <fullName evidence="8">TRAP C4-dicarboxylate transport system permease DctM subunit domain-containing protein</fullName>
    </recommendedName>
</protein>
<comment type="caution">
    <text evidence="9">The sequence shown here is derived from an EMBL/GenBank/DDBJ whole genome shotgun (WGS) entry which is preliminary data.</text>
</comment>
<feature type="transmembrane region" description="Helical" evidence="7">
    <location>
        <begin position="447"/>
        <end position="471"/>
    </location>
</feature>
<feature type="transmembrane region" description="Helical" evidence="7">
    <location>
        <begin position="144"/>
        <end position="169"/>
    </location>
</feature>
<dbReference type="OrthoDB" id="9777699at2"/>
<feature type="domain" description="TRAP C4-dicarboxylate transport system permease DctM subunit" evidence="8">
    <location>
        <begin position="13"/>
        <end position="467"/>
    </location>
</feature>
<evidence type="ECO:0000256" key="2">
    <source>
        <dbReference type="ARBA" id="ARBA00022475"/>
    </source>
</evidence>
<dbReference type="GO" id="GO:0022857">
    <property type="term" value="F:transmembrane transporter activity"/>
    <property type="evidence" value="ECO:0007669"/>
    <property type="project" value="TreeGrafter"/>
</dbReference>
<reference evidence="9 10" key="1">
    <citation type="submission" date="2016-04" db="EMBL/GenBank/DDBJ databases">
        <title>First whole genome shotgun sequence of the bacterium Enteractinococcus sp. strain UASWS1574.</title>
        <authorList>
            <person name="Crovadore J."/>
            <person name="Chablais R."/>
            <person name="Lefort F."/>
        </authorList>
    </citation>
    <scope>NUCLEOTIDE SEQUENCE [LARGE SCALE GENOMIC DNA]</scope>
    <source>
        <strain evidence="9 10">UASWS1574</strain>
    </source>
</reference>
<accession>A0A1B7M2R8</accession>
<dbReference type="GO" id="GO:0005886">
    <property type="term" value="C:plasma membrane"/>
    <property type="evidence" value="ECO:0007669"/>
    <property type="project" value="UniProtKB-SubCell"/>
</dbReference>
<evidence type="ECO:0000313" key="10">
    <source>
        <dbReference type="Proteomes" id="UP000078292"/>
    </source>
</evidence>
<feature type="transmembrane region" description="Helical" evidence="7">
    <location>
        <begin position="175"/>
        <end position="199"/>
    </location>
</feature>
<evidence type="ECO:0000256" key="1">
    <source>
        <dbReference type="ARBA" id="ARBA00004429"/>
    </source>
</evidence>
<evidence type="ECO:0000256" key="5">
    <source>
        <dbReference type="ARBA" id="ARBA00022989"/>
    </source>
</evidence>
<gene>
    <name evidence="9" type="ORF">A6F49_04155</name>
</gene>
<keyword evidence="6 7" id="KW-0472">Membrane</keyword>
<feature type="transmembrane region" description="Helical" evidence="7">
    <location>
        <begin position="323"/>
        <end position="343"/>
    </location>
</feature>
<feature type="transmembrane region" description="Helical" evidence="7">
    <location>
        <begin position="259"/>
        <end position="280"/>
    </location>
</feature>
<feature type="transmembrane region" description="Helical" evidence="7">
    <location>
        <begin position="55"/>
        <end position="76"/>
    </location>
</feature>
<dbReference type="InterPro" id="IPR004681">
    <property type="entry name" value="TRAP_DctM"/>
</dbReference>
<dbReference type="RefSeq" id="WP_043056080.1">
    <property type="nucleotide sequence ID" value="NZ_LXEY01000007.1"/>
</dbReference>
<keyword evidence="5 7" id="KW-1133">Transmembrane helix</keyword>
<dbReference type="PANTHER" id="PTHR33362">
    <property type="entry name" value="SIALIC ACID TRAP TRANSPORTER PERMEASE PROTEIN SIAT-RELATED"/>
    <property type="match status" value="1"/>
</dbReference>
<dbReference type="STRING" id="1837282.A6F49_04155"/>
<dbReference type="AlphaFoldDB" id="A0A1B7M2R8"/>
<organism evidence="9 10">
    <name type="scientific">Enteractinococcus helveticum</name>
    <dbReference type="NCBI Taxonomy" id="1837282"/>
    <lineage>
        <taxon>Bacteria</taxon>
        <taxon>Bacillati</taxon>
        <taxon>Actinomycetota</taxon>
        <taxon>Actinomycetes</taxon>
        <taxon>Micrococcales</taxon>
        <taxon>Micrococcaceae</taxon>
    </lineage>
</organism>
<dbReference type="Proteomes" id="UP000078292">
    <property type="component" value="Unassembled WGS sequence"/>
</dbReference>
<evidence type="ECO:0000256" key="6">
    <source>
        <dbReference type="ARBA" id="ARBA00023136"/>
    </source>
</evidence>
<sequence length="480" mass="50026">MMLDASLVTIIALCVLLAMIFMAQPIWLALAASGAIGLLLLDGFNVANIAIGSNTFDAVASYSLLIIPMFVLMGVLSGKAGLAEDLFAVSEKIVGKLPGGLGIATILASAGFSAVTGSSSATVATVGRIAIGEMESRGYKINSAGALVAMGGTLGVLIPPSIIIVIFGSMTGTSIGALLIACVVPAIVTVIAYSLATIVQFKRGKLTEKKITEKKNVSTKTLVTAAVGGSTPSSQALNIGTGTGEGLDQAPKGLSRKNITGALFVLLIFAIVIGGVYGGLFTATESGAIAAVVALLVLIIRLRKFGVRRVTTDIRDSLVDTGAMTSMIFALLAGGAVFGFFLVRTGLPNELVRSVTSWDLNSTWIIIISLVLLLILGCFLDSYTIMIIVVPLIWPILDDMGVNGIWYGLLVVKAIEIGLVTPPFGLNVFVAAGMHKKMTPEGIFKEIFPFVLVEFAVIALLMIFPELITWLPDLASSDTL</sequence>
<proteinExistence type="predicted"/>
<dbReference type="Pfam" id="PF06808">
    <property type="entry name" value="DctM"/>
    <property type="match status" value="1"/>
</dbReference>
<dbReference type="PANTHER" id="PTHR33362:SF5">
    <property type="entry name" value="C4-DICARBOXYLATE TRAP TRANSPORTER LARGE PERMEASE PROTEIN DCTM"/>
    <property type="match status" value="1"/>
</dbReference>
<keyword evidence="10" id="KW-1185">Reference proteome</keyword>
<evidence type="ECO:0000256" key="3">
    <source>
        <dbReference type="ARBA" id="ARBA00022519"/>
    </source>
</evidence>
<keyword evidence="2" id="KW-1003">Cell membrane</keyword>
<comment type="subcellular location">
    <subcellularLocation>
        <location evidence="1">Cell inner membrane</location>
        <topology evidence="1">Multi-pass membrane protein</topology>
    </subcellularLocation>
</comment>
<dbReference type="PIRSF" id="PIRSF006066">
    <property type="entry name" value="HI0050"/>
    <property type="match status" value="1"/>
</dbReference>
<name>A0A1B7M2R8_9MICC</name>
<evidence type="ECO:0000259" key="8">
    <source>
        <dbReference type="Pfam" id="PF06808"/>
    </source>
</evidence>
<feature type="transmembrane region" description="Helical" evidence="7">
    <location>
        <begin position="286"/>
        <end position="302"/>
    </location>
</feature>
<feature type="transmembrane region" description="Helical" evidence="7">
    <location>
        <begin position="415"/>
        <end position="435"/>
    </location>
</feature>
<feature type="transmembrane region" description="Helical" evidence="7">
    <location>
        <begin position="387"/>
        <end position="409"/>
    </location>
</feature>
<keyword evidence="4 7" id="KW-0812">Transmembrane</keyword>